<name>A0ABD3QNB2_9STRA</name>
<feature type="compositionally biased region" description="Low complexity" evidence="4">
    <location>
        <begin position="144"/>
        <end position="157"/>
    </location>
</feature>
<accession>A0ABD3QNB2</accession>
<evidence type="ECO:0000256" key="3">
    <source>
        <dbReference type="ARBA" id="ARBA00022917"/>
    </source>
</evidence>
<feature type="region of interest" description="Disordered" evidence="4">
    <location>
        <begin position="609"/>
        <end position="726"/>
    </location>
</feature>
<dbReference type="SMART" id="SM00544">
    <property type="entry name" value="MA3"/>
    <property type="match status" value="1"/>
</dbReference>
<dbReference type="SMART" id="SM00543">
    <property type="entry name" value="MIF4G"/>
    <property type="match status" value="1"/>
</dbReference>
<dbReference type="Pfam" id="PF02847">
    <property type="entry name" value="MA3"/>
    <property type="match status" value="1"/>
</dbReference>
<dbReference type="PANTHER" id="PTHR23253:SF9">
    <property type="entry name" value="EUKARYOTIC TRANSLATION INITIATION FACTOR 4 GAMMA 2"/>
    <property type="match status" value="1"/>
</dbReference>
<dbReference type="Gene3D" id="1.25.40.180">
    <property type="match status" value="2"/>
</dbReference>
<protein>
    <recommendedName>
        <fullName evidence="5">MI domain-containing protein</fullName>
    </recommendedName>
</protein>
<feature type="domain" description="MI" evidence="5">
    <location>
        <begin position="729"/>
        <end position="857"/>
    </location>
</feature>
<dbReference type="InterPro" id="IPR016024">
    <property type="entry name" value="ARM-type_fold"/>
</dbReference>
<evidence type="ECO:0000313" key="6">
    <source>
        <dbReference type="EMBL" id="KAL3801494.1"/>
    </source>
</evidence>
<feature type="compositionally biased region" description="Low complexity" evidence="4">
    <location>
        <begin position="83"/>
        <end position="103"/>
    </location>
</feature>
<proteinExistence type="inferred from homology"/>
<keyword evidence="7" id="KW-1185">Reference proteome</keyword>
<evidence type="ECO:0000259" key="5">
    <source>
        <dbReference type="PROSITE" id="PS51366"/>
    </source>
</evidence>
<dbReference type="PROSITE" id="PS51366">
    <property type="entry name" value="MI"/>
    <property type="match status" value="1"/>
</dbReference>
<feature type="compositionally biased region" description="Basic and acidic residues" evidence="4">
    <location>
        <begin position="125"/>
        <end position="134"/>
    </location>
</feature>
<sequence>MPADHKKHTSKKAAGALHADAKEFIPSFLKPSAAADAKPNGSRAATAGAPSDTAKAELPKSSVPAKPAWGAPSEAVKQAAPIKSQQPQPAHKQQQPTQAAQKPSQHKSHSGHRGGETHGGRKKGDKSAGKRPQDHASSTSAPDANANAGSWARAAGKQGHGAAGAGASAGGGARRHTQSRGGNGAEQGDRENDASWTRGKALPIELLAPGDGKTDSEKAVRRVGAGALLAMRLSFLAPPASWEETGKPPAECLWDTPTRIAEIEEASKTPRAGGDVVFPPKGSKRGGTGGKGGKHQNETAPPIEDCKPIEINEETRWKAKVFEGKDGSAEKAESKDEIIRKALLILNKLSLTKFDKLSDDFINCGIGRDIECLTEAVSLIVNKAQEEQHFSSMYAGLCLKLANTHFEGIDDGNKKGKRFKKILLDRCQTEFETETSVKIEAATKDVTGKEEYEYHSNLIKKHYLGHMRFIGELYKGDLISIKIMLCCLPQLLRGDEPSKENIENGKDSSGKLDEEKVECFAKLMTVIGSSLEKQSEAMKNVGKTDAADSLAECWKTVEELAGKQTAGGPQVSNRIKFMLQDLLEMKQNGWVTRRKEESAKTLAQIHNEVAREERARRSSSSNALMSMAKGDMRRGVSSGDVRALDKAQSKPQVDEDGFVSVAPSKSVHRSSSMTALQRSQSDGGWQKYNTRGSTVMGKPELGRKSSTSKSKLDNLPETKPSTTYLSPDKCGEKAKNILKEYFVGGDIDDAVLSIHELVGSGDEGSLKRGTKVVESAILYVLEMKHEEVDKFLSVYLRCAKENIIEGSSFVSGLSDPLEFLNDIVVDAPLATPILVRIVGELVKNDIIPFDFLLHAPEYFRTDHNAAMFGAQVLKSIGGDAMSSPKFIEVIEKLMTEEDKAAHRSARDIIDAV</sequence>
<feature type="region of interest" description="Disordered" evidence="4">
    <location>
        <begin position="32"/>
        <end position="219"/>
    </location>
</feature>
<feature type="region of interest" description="Disordered" evidence="4">
    <location>
        <begin position="268"/>
        <end position="303"/>
    </location>
</feature>
<dbReference type="EMBL" id="JABMIG020000026">
    <property type="protein sequence ID" value="KAL3801494.1"/>
    <property type="molecule type" value="Genomic_DNA"/>
</dbReference>
<dbReference type="InterPro" id="IPR003891">
    <property type="entry name" value="Initiation_fac_eIF4g_MI"/>
</dbReference>
<keyword evidence="3" id="KW-0648">Protein biosynthesis</keyword>
<keyword evidence="2" id="KW-0396">Initiation factor</keyword>
<dbReference type="Proteomes" id="UP001516023">
    <property type="component" value="Unassembled WGS sequence"/>
</dbReference>
<gene>
    <name evidence="6" type="ORF">HJC23_000932</name>
</gene>
<comment type="similarity">
    <text evidence="1">Belongs to the eukaryotic initiation factor 4G family.</text>
</comment>
<feature type="compositionally biased region" description="Gly residues" evidence="4">
    <location>
        <begin position="158"/>
        <end position="172"/>
    </location>
</feature>
<evidence type="ECO:0000256" key="4">
    <source>
        <dbReference type="SAM" id="MobiDB-lite"/>
    </source>
</evidence>
<feature type="compositionally biased region" description="Polar residues" evidence="4">
    <location>
        <begin position="669"/>
        <end position="693"/>
    </location>
</feature>
<evidence type="ECO:0000313" key="7">
    <source>
        <dbReference type="Proteomes" id="UP001516023"/>
    </source>
</evidence>
<evidence type="ECO:0000256" key="1">
    <source>
        <dbReference type="ARBA" id="ARBA00005775"/>
    </source>
</evidence>
<reference evidence="6 7" key="1">
    <citation type="journal article" date="2020" name="G3 (Bethesda)">
        <title>Improved Reference Genome for Cyclotella cryptica CCMP332, a Model for Cell Wall Morphogenesis, Salinity Adaptation, and Lipid Production in Diatoms (Bacillariophyta).</title>
        <authorList>
            <person name="Roberts W.R."/>
            <person name="Downey K.M."/>
            <person name="Ruck E.C."/>
            <person name="Traller J.C."/>
            <person name="Alverson A.J."/>
        </authorList>
    </citation>
    <scope>NUCLEOTIDE SEQUENCE [LARGE SCALE GENOMIC DNA]</scope>
    <source>
        <strain evidence="6 7">CCMP332</strain>
    </source>
</reference>
<dbReference type="SUPFAM" id="SSF48371">
    <property type="entry name" value="ARM repeat"/>
    <property type="match status" value="2"/>
</dbReference>
<dbReference type="GO" id="GO:0003743">
    <property type="term" value="F:translation initiation factor activity"/>
    <property type="evidence" value="ECO:0007669"/>
    <property type="project" value="UniProtKB-KW"/>
</dbReference>
<dbReference type="AlphaFoldDB" id="A0ABD3QNB2"/>
<dbReference type="InterPro" id="IPR003890">
    <property type="entry name" value="MIF4G-like_typ-3"/>
</dbReference>
<comment type="caution">
    <text evidence="6">The sequence shown here is derived from an EMBL/GenBank/DDBJ whole genome shotgun (WGS) entry which is preliminary data.</text>
</comment>
<organism evidence="6 7">
    <name type="scientific">Cyclotella cryptica</name>
    <dbReference type="NCBI Taxonomy" id="29204"/>
    <lineage>
        <taxon>Eukaryota</taxon>
        <taxon>Sar</taxon>
        <taxon>Stramenopiles</taxon>
        <taxon>Ochrophyta</taxon>
        <taxon>Bacillariophyta</taxon>
        <taxon>Coscinodiscophyceae</taxon>
        <taxon>Thalassiosirophycidae</taxon>
        <taxon>Stephanodiscales</taxon>
        <taxon>Stephanodiscaceae</taxon>
        <taxon>Cyclotella</taxon>
    </lineage>
</organism>
<evidence type="ECO:0000256" key="2">
    <source>
        <dbReference type="ARBA" id="ARBA00022540"/>
    </source>
</evidence>
<dbReference type="Pfam" id="PF02854">
    <property type="entry name" value="MIF4G"/>
    <property type="match status" value="1"/>
</dbReference>
<dbReference type="PANTHER" id="PTHR23253">
    <property type="entry name" value="EUKARYOTIC TRANSLATION INITIATION FACTOR 4 GAMMA"/>
    <property type="match status" value="1"/>
</dbReference>